<name>A0A0P7XPP2_9BACT</name>
<dbReference type="Pfam" id="PF07969">
    <property type="entry name" value="Amidohydro_3"/>
    <property type="match status" value="1"/>
</dbReference>
<evidence type="ECO:0000259" key="1">
    <source>
        <dbReference type="Pfam" id="PF07969"/>
    </source>
</evidence>
<sequence length="568" mass="63053">MRHIYFLAFLAFIGFACTSGPKNPADKIFINGTIYTVDESNPKVEAVAVKDGMIQAIGSSSEIQELAGKNTEVIDLEGKTMTPGFIESHGHLMGIGYNKLELDLMYVKTYDELVEKVAEAVEKSNPGDWITGRGWHQDKWIEKPEKMVKGFQTNDKLNEVSKNNPVFLRHASGHASFANAKAMELAGIANLKGERPGEVEGGEIITDELGNPTGVLTERASNLVARLVPEETPERAEEALTLALKELVEKGITSFHDAGSGQDVIDLVQKFKDEGKLTVRQYIMLTGRQPELLEEWYKKGPMIDSEDHLLTVRSIKLNCDGALGPRGAWLLEDYYDRPGHRGHETLPMSVVTEVSEKALPLGFQVCSHAIGDRANQEILDRYEAAFAKNPEATDHRFRIEHAQHIHPDDIPRFGEMGVIAAMQAIHLSSDRPWAIDRLGEKRIIDGAYVWQKLMKSGAVVTNGTDAPVEPVDPIPSFYASVTRKTLEGTPENGYEADQKMTREEALKSYTLDGAFAEFEEDFKGSIEVGKAADFTVFDQNIMEVPEEEILKTKVAMTVMGGKMVFKRQ</sequence>
<accession>A0A0P7XPP2</accession>
<dbReference type="PATRIC" id="fig|1305737.6.peg.1515"/>
<dbReference type="Gene3D" id="3.20.20.140">
    <property type="entry name" value="Metal-dependent hydrolases"/>
    <property type="match status" value="1"/>
</dbReference>
<dbReference type="PROSITE" id="PS51257">
    <property type="entry name" value="PROKAR_LIPOPROTEIN"/>
    <property type="match status" value="1"/>
</dbReference>
<dbReference type="PANTHER" id="PTHR22642">
    <property type="entry name" value="IMIDAZOLONEPROPIONASE"/>
    <property type="match status" value="1"/>
</dbReference>
<dbReference type="InterPro" id="IPR011059">
    <property type="entry name" value="Metal-dep_hydrolase_composite"/>
</dbReference>
<dbReference type="AlphaFoldDB" id="A0A0P7XPP2"/>
<dbReference type="EMBL" id="LJXT01000018">
    <property type="protein sequence ID" value="KPQ18873.1"/>
    <property type="molecule type" value="Genomic_DNA"/>
</dbReference>
<comment type="caution">
    <text evidence="2">The sequence shown here is derived from an EMBL/GenBank/DDBJ whole genome shotgun (WGS) entry which is preliminary data.</text>
</comment>
<dbReference type="Proteomes" id="UP000050421">
    <property type="component" value="Unassembled WGS sequence"/>
</dbReference>
<reference evidence="2 3" key="1">
    <citation type="submission" date="2015-09" db="EMBL/GenBank/DDBJ databases">
        <title>Identification and resolution of microdiversity through metagenomic sequencing of parallel consortia.</title>
        <authorList>
            <person name="Nelson W.C."/>
            <person name="Romine M.F."/>
            <person name="Lindemann S.R."/>
        </authorList>
    </citation>
    <scope>NUCLEOTIDE SEQUENCE [LARGE SCALE GENOMIC DNA]</scope>
    <source>
        <strain evidence="2">HL-49</strain>
    </source>
</reference>
<dbReference type="InterPro" id="IPR033932">
    <property type="entry name" value="YtcJ-like"/>
</dbReference>
<proteinExistence type="predicted"/>
<dbReference type="OrthoDB" id="9767366at2"/>
<gene>
    <name evidence="2" type="ORF">HLUCCX10_04325</name>
</gene>
<dbReference type="Gene3D" id="2.30.40.10">
    <property type="entry name" value="Urease, subunit C, domain 1"/>
    <property type="match status" value="1"/>
</dbReference>
<dbReference type="STRING" id="1305737.GCA_000526355_03271"/>
<keyword evidence="2" id="KW-0378">Hydrolase</keyword>
<dbReference type="SUPFAM" id="SSF51556">
    <property type="entry name" value="Metallo-dependent hydrolases"/>
    <property type="match status" value="1"/>
</dbReference>
<dbReference type="GO" id="GO:0016810">
    <property type="term" value="F:hydrolase activity, acting on carbon-nitrogen (but not peptide) bonds"/>
    <property type="evidence" value="ECO:0007669"/>
    <property type="project" value="InterPro"/>
</dbReference>
<protein>
    <submittedName>
        <fullName evidence="2">Putative metal-dependent hydrolase with the TIM-barrel fold</fullName>
    </submittedName>
</protein>
<dbReference type="InterPro" id="IPR013108">
    <property type="entry name" value="Amidohydro_3"/>
</dbReference>
<dbReference type="Gene3D" id="3.10.310.70">
    <property type="match status" value="1"/>
</dbReference>
<evidence type="ECO:0000313" key="3">
    <source>
        <dbReference type="Proteomes" id="UP000050421"/>
    </source>
</evidence>
<organism evidence="2 3">
    <name type="scientific">Algoriphagus marincola HL-49</name>
    <dbReference type="NCBI Taxonomy" id="1305737"/>
    <lineage>
        <taxon>Bacteria</taxon>
        <taxon>Pseudomonadati</taxon>
        <taxon>Bacteroidota</taxon>
        <taxon>Cytophagia</taxon>
        <taxon>Cytophagales</taxon>
        <taxon>Cyclobacteriaceae</taxon>
        <taxon>Algoriphagus</taxon>
    </lineage>
</organism>
<dbReference type="eggNOG" id="COG1574">
    <property type="taxonomic scope" value="Bacteria"/>
</dbReference>
<feature type="domain" description="Amidohydrolase 3" evidence="1">
    <location>
        <begin position="72"/>
        <end position="565"/>
    </location>
</feature>
<evidence type="ECO:0000313" key="2">
    <source>
        <dbReference type="EMBL" id="KPQ18873.1"/>
    </source>
</evidence>
<dbReference type="PANTHER" id="PTHR22642:SF2">
    <property type="entry name" value="PROTEIN LONG AFTER FAR-RED 3"/>
    <property type="match status" value="1"/>
</dbReference>
<dbReference type="SUPFAM" id="SSF51338">
    <property type="entry name" value="Composite domain of metallo-dependent hydrolases"/>
    <property type="match status" value="1"/>
</dbReference>
<dbReference type="InterPro" id="IPR032466">
    <property type="entry name" value="Metal_Hydrolase"/>
</dbReference>
<dbReference type="CDD" id="cd01300">
    <property type="entry name" value="YtcJ_like"/>
    <property type="match status" value="1"/>
</dbReference>